<keyword evidence="2" id="KW-1185">Reference proteome</keyword>
<organism evidence="1 2">
    <name type="scientific">Entomomonas asaccharolytica</name>
    <dbReference type="NCBI Taxonomy" id="2785331"/>
    <lineage>
        <taxon>Bacteria</taxon>
        <taxon>Pseudomonadati</taxon>
        <taxon>Pseudomonadota</taxon>
        <taxon>Gammaproteobacteria</taxon>
        <taxon>Pseudomonadales</taxon>
        <taxon>Pseudomonadaceae</taxon>
        <taxon>Entomomonas</taxon>
    </lineage>
</organism>
<evidence type="ECO:0000313" key="1">
    <source>
        <dbReference type="EMBL" id="QQP85717.1"/>
    </source>
</evidence>
<gene>
    <name evidence="1" type="ORF">JHT90_00170</name>
</gene>
<evidence type="ECO:0000313" key="2">
    <source>
        <dbReference type="Proteomes" id="UP000595278"/>
    </source>
</evidence>
<dbReference type="EMBL" id="CP067393">
    <property type="protein sequence ID" value="QQP85717.1"/>
    <property type="molecule type" value="Genomic_DNA"/>
</dbReference>
<accession>A0A974RX12</accession>
<dbReference type="KEGG" id="eaz:JHT90_00170"/>
<sequence>MASPLSDLDELVLKCRDQRAKDYIKEAVACYKAGAFRSAIVSTWIAVSFDIIDKLKELSLAGDKEAEKQIDIFDNARRIGDIANSLKFERDILTICLDKLELISPIEFIDLTRLHEDRNRCAHPSMTTDSDVFNPSAELARMHIKSAVEHLLQYPPAQGKYALDSLIAEVDSEYFPTDIQKAVVAFEKSPLKKARNSLIRNFTIILLKKYINEANDFKKIARIHTALNAIGNIHREVYSETLREKLSNIIRAMNKEQLHIAILLATTVNDCWAYFDLDIKQKLETYVENLPKDKFNKIDMILSIDDLVTAVKKRLHKATRQEFDEPLFFFTVPTQITDRIVQLYISSNSIKQADSFVLTVIWYAREYTREQIQKIIIDCSNNFEIIRSQNFGTVIEYLRENNNVSNDEIDKWLSDANLNKFIKVKSEELNSNVEAN</sequence>
<dbReference type="RefSeq" id="WP_201092603.1">
    <property type="nucleotide sequence ID" value="NZ_CP067393.1"/>
</dbReference>
<name>A0A974RX12_9GAMM</name>
<proteinExistence type="predicted"/>
<reference evidence="1 2" key="1">
    <citation type="submission" date="2021-01" db="EMBL/GenBank/DDBJ databases">
        <title>Entomomonas sp. F2A isolated from a house cricket (Acheta domesticus).</title>
        <authorList>
            <person name="Spergser J."/>
            <person name="Busse H.-J."/>
        </authorList>
    </citation>
    <scope>NUCLEOTIDE SEQUENCE [LARGE SCALE GENOMIC DNA]</scope>
    <source>
        <strain evidence="1 2">F2A</strain>
    </source>
</reference>
<dbReference type="AlphaFoldDB" id="A0A974RX12"/>
<protein>
    <submittedName>
        <fullName evidence="1">Uncharacterized protein</fullName>
    </submittedName>
</protein>
<dbReference type="Proteomes" id="UP000595278">
    <property type="component" value="Chromosome"/>
</dbReference>